<dbReference type="EMBL" id="VSSQ01088244">
    <property type="protein sequence ID" value="MPN34944.1"/>
    <property type="molecule type" value="Genomic_DNA"/>
</dbReference>
<evidence type="ECO:0000313" key="1">
    <source>
        <dbReference type="EMBL" id="MPN34944.1"/>
    </source>
</evidence>
<proteinExistence type="predicted"/>
<organism evidence="1">
    <name type="scientific">bioreactor metagenome</name>
    <dbReference type="NCBI Taxonomy" id="1076179"/>
    <lineage>
        <taxon>unclassified sequences</taxon>
        <taxon>metagenomes</taxon>
        <taxon>ecological metagenomes</taxon>
    </lineage>
</organism>
<comment type="caution">
    <text evidence="1">The sequence shown here is derived from an EMBL/GenBank/DDBJ whole genome shotgun (WGS) entry which is preliminary data.</text>
</comment>
<gene>
    <name evidence="1" type="ORF">SDC9_182438</name>
</gene>
<accession>A0A645HFR3</accession>
<dbReference type="AlphaFoldDB" id="A0A645HFR3"/>
<name>A0A645HFR3_9ZZZZ</name>
<reference evidence="1" key="1">
    <citation type="submission" date="2019-08" db="EMBL/GenBank/DDBJ databases">
        <authorList>
            <person name="Kucharzyk K."/>
            <person name="Murdoch R.W."/>
            <person name="Higgins S."/>
            <person name="Loffler F."/>
        </authorList>
    </citation>
    <scope>NUCLEOTIDE SEQUENCE</scope>
</reference>
<protein>
    <submittedName>
        <fullName evidence="1">Uncharacterized protein</fullName>
    </submittedName>
</protein>
<sequence length="43" mass="5215">MLYCNNNFIYICDNKKKVKFVVLMKMYFEVIEYNVLMGINLSK</sequence>